<dbReference type="InterPro" id="IPR036390">
    <property type="entry name" value="WH_DNA-bd_sf"/>
</dbReference>
<gene>
    <name evidence="2" type="ORF">Aco04nite_16550</name>
</gene>
<dbReference type="EMBL" id="BOQP01000007">
    <property type="protein sequence ID" value="GIM69702.1"/>
    <property type="molecule type" value="Genomic_DNA"/>
</dbReference>
<dbReference type="InterPro" id="IPR000792">
    <property type="entry name" value="Tscrpt_reg_LuxR_C"/>
</dbReference>
<evidence type="ECO:0000313" key="2">
    <source>
        <dbReference type="EMBL" id="GIM69702.1"/>
    </source>
</evidence>
<dbReference type="PANTHER" id="PTHR34293">
    <property type="entry name" value="HTH-TYPE TRANSCRIPTIONAL REGULATOR TRMBL2"/>
    <property type="match status" value="1"/>
</dbReference>
<evidence type="ECO:0000259" key="1">
    <source>
        <dbReference type="PROSITE" id="PS50043"/>
    </source>
</evidence>
<proteinExistence type="predicted"/>
<sequence>MLQILGMQGIPETVYRAMLKHQEMSVEQLAEHLTLSTDDIRTALDVLFERRLLRESLEDPGQMFAVDPLVGLQELMAEERRHLVERQQQIADRQDMITRMLAESELRTVGGRAGDGGGVERLDGIQAVQRRLEQLSCNATRTVMTFMPGGAQSGPALTAALRNDESVLRRGVTIRTIGLDTIRQDDATFDYAGGLTDRGGEFRTVATLPPRMVLVDNSIALVPIDPVDTRKGALCHTGPGVIASLVALFEATWDVATPLGAERDTERIGLSEQERQLLVLIAQGHTDESSASQLFISARTSRRMMASIMERLGARSRFEAGVKAAQLGWL</sequence>
<dbReference type="GO" id="GO:0006355">
    <property type="term" value="P:regulation of DNA-templated transcription"/>
    <property type="evidence" value="ECO:0007669"/>
    <property type="project" value="InterPro"/>
</dbReference>
<name>A0A919VN37_9ACTN</name>
<feature type="domain" description="HTH luxR-type" evidence="1">
    <location>
        <begin position="263"/>
        <end position="328"/>
    </location>
</feature>
<dbReference type="InterPro" id="IPR036388">
    <property type="entry name" value="WH-like_DNA-bd_sf"/>
</dbReference>
<dbReference type="SMART" id="SM00421">
    <property type="entry name" value="HTH_LUXR"/>
    <property type="match status" value="1"/>
</dbReference>
<dbReference type="Gene3D" id="1.10.10.10">
    <property type="entry name" value="Winged helix-like DNA-binding domain superfamily/Winged helix DNA-binding domain"/>
    <property type="match status" value="2"/>
</dbReference>
<dbReference type="AlphaFoldDB" id="A0A919VN37"/>
<organism evidence="2 3">
    <name type="scientific">Winogradskya consettensis</name>
    <dbReference type="NCBI Taxonomy" id="113560"/>
    <lineage>
        <taxon>Bacteria</taxon>
        <taxon>Bacillati</taxon>
        <taxon>Actinomycetota</taxon>
        <taxon>Actinomycetes</taxon>
        <taxon>Micromonosporales</taxon>
        <taxon>Micromonosporaceae</taxon>
        <taxon>Winogradskya</taxon>
    </lineage>
</organism>
<dbReference type="SUPFAM" id="SSF46894">
    <property type="entry name" value="C-terminal effector domain of the bipartite response regulators"/>
    <property type="match status" value="1"/>
</dbReference>
<dbReference type="PROSITE" id="PS50043">
    <property type="entry name" value="HTH_LUXR_2"/>
    <property type="match status" value="1"/>
</dbReference>
<comment type="caution">
    <text evidence="2">The sequence shown here is derived from an EMBL/GenBank/DDBJ whole genome shotgun (WGS) entry which is preliminary data.</text>
</comment>
<dbReference type="Pfam" id="PF00196">
    <property type="entry name" value="GerE"/>
    <property type="match status" value="1"/>
</dbReference>
<evidence type="ECO:0000313" key="3">
    <source>
        <dbReference type="Proteomes" id="UP000680865"/>
    </source>
</evidence>
<protein>
    <recommendedName>
        <fullName evidence="1">HTH luxR-type domain-containing protein</fullName>
    </recommendedName>
</protein>
<dbReference type="InterPro" id="IPR051797">
    <property type="entry name" value="TrmB-like"/>
</dbReference>
<dbReference type="InterPro" id="IPR016032">
    <property type="entry name" value="Sig_transdc_resp-reg_C-effctor"/>
</dbReference>
<dbReference type="SUPFAM" id="SSF46785">
    <property type="entry name" value="Winged helix' DNA-binding domain"/>
    <property type="match status" value="1"/>
</dbReference>
<dbReference type="CDD" id="cd06170">
    <property type="entry name" value="LuxR_C_like"/>
    <property type="match status" value="1"/>
</dbReference>
<reference evidence="2" key="1">
    <citation type="submission" date="2021-03" db="EMBL/GenBank/DDBJ databases">
        <title>Whole genome shotgun sequence of Actinoplanes consettensis NBRC 14913.</title>
        <authorList>
            <person name="Komaki H."/>
            <person name="Tamura T."/>
        </authorList>
    </citation>
    <scope>NUCLEOTIDE SEQUENCE</scope>
    <source>
        <strain evidence="2">NBRC 14913</strain>
    </source>
</reference>
<dbReference type="GO" id="GO:0003677">
    <property type="term" value="F:DNA binding"/>
    <property type="evidence" value="ECO:0007669"/>
    <property type="project" value="InterPro"/>
</dbReference>
<accession>A0A919VN37</accession>
<dbReference type="PANTHER" id="PTHR34293:SF1">
    <property type="entry name" value="HTH-TYPE TRANSCRIPTIONAL REGULATOR TRMBL2"/>
    <property type="match status" value="1"/>
</dbReference>
<keyword evidence="3" id="KW-1185">Reference proteome</keyword>
<dbReference type="Proteomes" id="UP000680865">
    <property type="component" value="Unassembled WGS sequence"/>
</dbReference>